<organism evidence="6 7">
    <name type="scientific">Pseudovibrio axinellae</name>
    <dbReference type="NCBI Taxonomy" id="989403"/>
    <lineage>
        <taxon>Bacteria</taxon>
        <taxon>Pseudomonadati</taxon>
        <taxon>Pseudomonadota</taxon>
        <taxon>Alphaproteobacteria</taxon>
        <taxon>Hyphomicrobiales</taxon>
        <taxon>Stappiaceae</taxon>
        <taxon>Pseudovibrio</taxon>
    </lineage>
</organism>
<dbReference type="PROSITE" id="PS50931">
    <property type="entry name" value="HTH_LYSR"/>
    <property type="match status" value="1"/>
</dbReference>
<dbReference type="InterPro" id="IPR036390">
    <property type="entry name" value="WH_DNA-bd_sf"/>
</dbReference>
<feature type="domain" description="HTH lysR-type" evidence="5">
    <location>
        <begin position="29"/>
        <end position="85"/>
    </location>
</feature>
<dbReference type="Pfam" id="PF00126">
    <property type="entry name" value="HTH_1"/>
    <property type="match status" value="1"/>
</dbReference>
<dbReference type="GO" id="GO:0003677">
    <property type="term" value="F:DNA binding"/>
    <property type="evidence" value="ECO:0007669"/>
    <property type="project" value="UniProtKB-KW"/>
</dbReference>
<evidence type="ECO:0000256" key="3">
    <source>
        <dbReference type="ARBA" id="ARBA00023125"/>
    </source>
</evidence>
<name>A0A165XLP0_9HYPH</name>
<keyword evidence="2" id="KW-0805">Transcription regulation</keyword>
<dbReference type="PATRIC" id="fig|989403.3.peg.3155"/>
<dbReference type="SUPFAM" id="SSF53850">
    <property type="entry name" value="Periplasmic binding protein-like II"/>
    <property type="match status" value="1"/>
</dbReference>
<dbReference type="AlphaFoldDB" id="A0A165XLP0"/>
<evidence type="ECO:0000259" key="5">
    <source>
        <dbReference type="PROSITE" id="PS50931"/>
    </source>
</evidence>
<comment type="similarity">
    <text evidence="1">Belongs to the LysR transcriptional regulatory family.</text>
</comment>
<sequence>MRTDLASLDNLNYSDNVGIIIQEICIMSNITQLQTFVEVARLQSFAKASEQLNVPRSTITARVQAIEERLGVQLLYRTTRRVSLTAEGQRFLEQCEPALDALRYAENDLLEIHELSGTIRLSVPTDYPPRRLERLLRSFCGQHPKVSFYVDVSDAAVDLIAGHFDLAIRARSPGDDNLIARRYSYDAVGLFARKEYPVLDEINVSSFPVLDPGQFLPAPSSGQVPATCVKTSNFNLTKTLALSSDCIAVLPLSLCEQEVQEGRLVPLRNTIQIPPVPLYIVTPARKHQPRRVRAFIEHIVEKTKAGL</sequence>
<keyword evidence="3" id="KW-0238">DNA-binding</keyword>
<accession>A0A165XLP0</accession>
<evidence type="ECO:0000256" key="2">
    <source>
        <dbReference type="ARBA" id="ARBA00023015"/>
    </source>
</evidence>
<dbReference type="InterPro" id="IPR058163">
    <property type="entry name" value="LysR-type_TF_proteobact-type"/>
</dbReference>
<protein>
    <submittedName>
        <fullName evidence="6">HTH-type transcriptional regulator DmlR</fullName>
    </submittedName>
</protein>
<dbReference type="InterPro" id="IPR005119">
    <property type="entry name" value="LysR_subst-bd"/>
</dbReference>
<keyword evidence="7" id="KW-1185">Reference proteome</keyword>
<gene>
    <name evidence="6" type="primary">dmlR_10</name>
    <name evidence="6" type="ORF">PsAD2_02943</name>
</gene>
<evidence type="ECO:0000256" key="4">
    <source>
        <dbReference type="ARBA" id="ARBA00023163"/>
    </source>
</evidence>
<evidence type="ECO:0000256" key="1">
    <source>
        <dbReference type="ARBA" id="ARBA00009437"/>
    </source>
</evidence>
<comment type="caution">
    <text evidence="6">The sequence shown here is derived from an EMBL/GenBank/DDBJ whole genome shotgun (WGS) entry which is preliminary data.</text>
</comment>
<dbReference type="PANTHER" id="PTHR30537:SF5">
    <property type="entry name" value="HTH-TYPE TRANSCRIPTIONAL ACTIVATOR TTDR-RELATED"/>
    <property type="match status" value="1"/>
</dbReference>
<dbReference type="Pfam" id="PF03466">
    <property type="entry name" value="LysR_substrate"/>
    <property type="match status" value="1"/>
</dbReference>
<dbReference type="InterPro" id="IPR000847">
    <property type="entry name" value="LysR_HTH_N"/>
</dbReference>
<dbReference type="Gene3D" id="1.10.10.10">
    <property type="entry name" value="Winged helix-like DNA-binding domain superfamily/Winged helix DNA-binding domain"/>
    <property type="match status" value="1"/>
</dbReference>
<reference evidence="6 7" key="1">
    <citation type="journal article" date="2016" name="Front. Microbiol.">
        <title>Comparative Genomic Analysis Reveals a Diverse Repertoire of Genes Involved in Prokaryote-Eukaryote Interactions within the Pseudovibrio Genus.</title>
        <authorList>
            <person name="Romano S."/>
            <person name="Fernandez-Guerra A."/>
            <person name="Reen F.J."/>
            <person name="Glockner F.O."/>
            <person name="Crowley S.P."/>
            <person name="O'Sullivan O."/>
            <person name="Cotter P.D."/>
            <person name="Adams C."/>
            <person name="Dobson A.D."/>
            <person name="O'Gara F."/>
        </authorList>
    </citation>
    <scope>NUCLEOTIDE SEQUENCE [LARGE SCALE GENOMIC DNA]</scope>
    <source>
        <strain evidence="6 7">Ad2</strain>
    </source>
</reference>
<dbReference type="InterPro" id="IPR036388">
    <property type="entry name" value="WH-like_DNA-bd_sf"/>
</dbReference>
<evidence type="ECO:0000313" key="7">
    <source>
        <dbReference type="Proteomes" id="UP000076577"/>
    </source>
</evidence>
<dbReference type="EMBL" id="LMCB01000029">
    <property type="protein sequence ID" value="KZL17823.1"/>
    <property type="molecule type" value="Genomic_DNA"/>
</dbReference>
<dbReference type="GO" id="GO:0003700">
    <property type="term" value="F:DNA-binding transcription factor activity"/>
    <property type="evidence" value="ECO:0007669"/>
    <property type="project" value="InterPro"/>
</dbReference>
<dbReference type="Gene3D" id="3.40.190.290">
    <property type="match status" value="2"/>
</dbReference>
<dbReference type="Proteomes" id="UP000076577">
    <property type="component" value="Unassembled WGS sequence"/>
</dbReference>
<dbReference type="PANTHER" id="PTHR30537">
    <property type="entry name" value="HTH-TYPE TRANSCRIPTIONAL REGULATOR"/>
    <property type="match status" value="1"/>
</dbReference>
<keyword evidence="4" id="KW-0804">Transcription</keyword>
<dbReference type="STRING" id="989403.SAMN05421798_101207"/>
<proteinExistence type="inferred from homology"/>
<dbReference type="SUPFAM" id="SSF46785">
    <property type="entry name" value="Winged helix' DNA-binding domain"/>
    <property type="match status" value="1"/>
</dbReference>
<dbReference type="FunFam" id="1.10.10.10:FF:000001">
    <property type="entry name" value="LysR family transcriptional regulator"/>
    <property type="match status" value="1"/>
</dbReference>
<evidence type="ECO:0000313" key="6">
    <source>
        <dbReference type="EMBL" id="KZL17823.1"/>
    </source>
</evidence>